<dbReference type="SUPFAM" id="SSF48452">
    <property type="entry name" value="TPR-like"/>
    <property type="match status" value="1"/>
</dbReference>
<evidence type="ECO:0000256" key="3">
    <source>
        <dbReference type="ARBA" id="ARBA00022803"/>
    </source>
</evidence>
<keyword evidence="3" id="KW-0802">TPR repeat</keyword>
<proteinExistence type="predicted"/>
<reference evidence="6" key="1">
    <citation type="submission" date="2024-07" db="EMBL/GenBank/DDBJ databases">
        <title>Genome Analysis of a Potential Novel Vibrio Species Secreting pH- and Thermo-stable Alginate Lyase and its Application in Producing Alginate Oligosaccharides.</title>
        <authorList>
            <person name="Huang H."/>
            <person name="Bao K."/>
        </authorList>
    </citation>
    <scope>NUCLEOTIDE SEQUENCE</scope>
    <source>
        <strain evidence="6">HB236076</strain>
    </source>
</reference>
<evidence type="ECO:0000256" key="1">
    <source>
        <dbReference type="ARBA" id="ARBA00022737"/>
    </source>
</evidence>
<dbReference type="InterPro" id="IPR051263">
    <property type="entry name" value="C-type_cytochrome_biogenesis"/>
</dbReference>
<dbReference type="AlphaFoldDB" id="A0AB39HIA2"/>
<keyword evidence="1" id="KW-0677">Repeat</keyword>
<gene>
    <name evidence="6" type="ORF">AB0763_04785</name>
</gene>
<keyword evidence="4" id="KW-0472">Membrane</keyword>
<dbReference type="GO" id="GO:0017004">
    <property type="term" value="P:cytochrome complex assembly"/>
    <property type="evidence" value="ECO:0007669"/>
    <property type="project" value="UniProtKB-KW"/>
</dbReference>
<name>A0AB39HIA2_9VIBR</name>
<evidence type="ECO:0000259" key="5">
    <source>
        <dbReference type="Pfam" id="PF23914"/>
    </source>
</evidence>
<dbReference type="PANTHER" id="PTHR47870:SF1">
    <property type="entry name" value="CYTOCHROME C-TYPE BIOGENESIS PROTEIN CCMH"/>
    <property type="match status" value="1"/>
</dbReference>
<feature type="domain" description="Cytochrome c-type biogenesis protein H TPR" evidence="5">
    <location>
        <begin position="134"/>
        <end position="259"/>
    </location>
</feature>
<accession>A0AB39HIA2</accession>
<dbReference type="InterPro" id="IPR056413">
    <property type="entry name" value="TPR_CcmH_CycH"/>
</dbReference>
<organism evidence="6">
    <name type="scientific">Vibrio sp. HB236076</name>
    <dbReference type="NCBI Taxonomy" id="3232307"/>
    <lineage>
        <taxon>Bacteria</taxon>
        <taxon>Pseudomonadati</taxon>
        <taxon>Pseudomonadota</taxon>
        <taxon>Gammaproteobacteria</taxon>
        <taxon>Vibrionales</taxon>
        <taxon>Vibrionaceae</taxon>
        <taxon>Vibrio</taxon>
    </lineage>
</organism>
<keyword evidence="4" id="KW-1133">Transmembrane helix</keyword>
<dbReference type="KEGG" id="vih:AB0763_04785"/>
<dbReference type="EMBL" id="CP162601">
    <property type="protein sequence ID" value="XDK25959.1"/>
    <property type="molecule type" value="Genomic_DNA"/>
</dbReference>
<dbReference type="InterPro" id="IPR011990">
    <property type="entry name" value="TPR-like_helical_dom_sf"/>
</dbReference>
<dbReference type="GO" id="GO:0005886">
    <property type="term" value="C:plasma membrane"/>
    <property type="evidence" value="ECO:0007669"/>
    <property type="project" value="TreeGrafter"/>
</dbReference>
<dbReference type="Pfam" id="PF23914">
    <property type="entry name" value="TPR_CcmH_CycH"/>
    <property type="match status" value="1"/>
</dbReference>
<dbReference type="Gene3D" id="1.25.40.10">
    <property type="entry name" value="Tetratricopeptide repeat domain"/>
    <property type="match status" value="1"/>
</dbReference>
<evidence type="ECO:0000256" key="2">
    <source>
        <dbReference type="ARBA" id="ARBA00022748"/>
    </source>
</evidence>
<evidence type="ECO:0000256" key="4">
    <source>
        <dbReference type="SAM" id="Phobius"/>
    </source>
</evidence>
<sequence length="290" mass="32089">MVLLAIGLGLFLLALLFFIPVQWGRRTEISRNQLNSLVVAQRLDEMAVEASDEAHRQVLEQEAKRDFIDQSGEGERDAQPLSRVVEPPRQEGRRAYWLAASAFCALVVVVALLSGHVSNRVYWQQQLESGEITIPSDAVLSRQTLVTLYLQQRAKLAKEPQQPSGWATLSEWALQLGQGEDAINAATRAHQQDKDNPAFALQYAKVKVMTGSGSESARQILLSQAKYSPLNPEVFVLLGVDAYQQAHYQSALAFWSIAQSNGAAKQIPQYPVTQYIQSALQKTQASTAVE</sequence>
<evidence type="ECO:0000313" key="6">
    <source>
        <dbReference type="EMBL" id="XDK25959.1"/>
    </source>
</evidence>
<feature type="transmembrane region" description="Helical" evidence="4">
    <location>
        <begin position="95"/>
        <end position="115"/>
    </location>
</feature>
<keyword evidence="4" id="KW-0812">Transmembrane</keyword>
<dbReference type="RefSeq" id="WP_306101381.1">
    <property type="nucleotide sequence ID" value="NZ_CP162601.1"/>
</dbReference>
<protein>
    <submittedName>
        <fullName evidence="6">Tetratricopeptide repeat protein</fullName>
    </submittedName>
</protein>
<dbReference type="PANTHER" id="PTHR47870">
    <property type="entry name" value="CYTOCHROME C-TYPE BIOGENESIS PROTEIN CCMH"/>
    <property type="match status" value="1"/>
</dbReference>
<keyword evidence="2" id="KW-0201">Cytochrome c-type biogenesis</keyword>